<dbReference type="EMBL" id="JAOPHQ010000856">
    <property type="protein sequence ID" value="KAK0153269.1"/>
    <property type="molecule type" value="Genomic_DNA"/>
</dbReference>
<sequence length="183" mass="20143">MHLTALGTAVSVPPNSFKSLFFIGRMGQGGAVDLFPGDREVLWTSPPREREVLWTSPPGDREVLWTTPPGDREVLWTTPPGDREVLWTSPPGDREVLWTSPPGDREVLWTVVRMEPAGELSNTPNVDTLQIFPRTAPQGSIMNSSLIFSMEEGGADGSRLSLPDLQHVEMLLTPCEGPLDRVT</sequence>
<evidence type="ECO:0000313" key="1">
    <source>
        <dbReference type="EMBL" id="KAK0153269.1"/>
    </source>
</evidence>
<name>A0AA47N6R0_MERPO</name>
<dbReference type="Proteomes" id="UP001174136">
    <property type="component" value="Unassembled WGS sequence"/>
</dbReference>
<proteinExistence type="predicted"/>
<gene>
    <name evidence="1" type="ORF">N1851_005040</name>
</gene>
<comment type="caution">
    <text evidence="1">The sequence shown here is derived from an EMBL/GenBank/DDBJ whole genome shotgun (WGS) entry which is preliminary data.</text>
</comment>
<keyword evidence="2" id="KW-1185">Reference proteome</keyword>
<dbReference type="AlphaFoldDB" id="A0AA47N6R0"/>
<organism evidence="1 2">
    <name type="scientific">Merluccius polli</name>
    <name type="common">Benguela hake</name>
    <name type="synonym">Merluccius cadenati</name>
    <dbReference type="NCBI Taxonomy" id="89951"/>
    <lineage>
        <taxon>Eukaryota</taxon>
        <taxon>Metazoa</taxon>
        <taxon>Chordata</taxon>
        <taxon>Craniata</taxon>
        <taxon>Vertebrata</taxon>
        <taxon>Euteleostomi</taxon>
        <taxon>Actinopterygii</taxon>
        <taxon>Neopterygii</taxon>
        <taxon>Teleostei</taxon>
        <taxon>Neoteleostei</taxon>
        <taxon>Acanthomorphata</taxon>
        <taxon>Zeiogadaria</taxon>
        <taxon>Gadariae</taxon>
        <taxon>Gadiformes</taxon>
        <taxon>Gadoidei</taxon>
        <taxon>Merlucciidae</taxon>
        <taxon>Merluccius</taxon>
    </lineage>
</organism>
<accession>A0AA47N6R0</accession>
<evidence type="ECO:0000313" key="2">
    <source>
        <dbReference type="Proteomes" id="UP001174136"/>
    </source>
</evidence>
<reference evidence="1" key="1">
    <citation type="journal article" date="2023" name="Front. Mar. Sci.">
        <title>A new Merluccius polli reference genome to investigate the effects of global change in West African waters.</title>
        <authorList>
            <person name="Mateo J.L."/>
            <person name="Blanco-Fernandez C."/>
            <person name="Garcia-Vazquez E."/>
            <person name="Machado-Schiaffino G."/>
        </authorList>
    </citation>
    <scope>NUCLEOTIDE SEQUENCE</scope>
    <source>
        <strain evidence="1">C29</strain>
        <tissue evidence="1">Fin</tissue>
    </source>
</reference>
<protein>
    <submittedName>
        <fullName evidence="1">Uncharacterized protein</fullName>
    </submittedName>
</protein>